<accession>A0ABS4KFN6</accession>
<evidence type="ECO:0000256" key="1">
    <source>
        <dbReference type="ARBA" id="ARBA00023002"/>
    </source>
</evidence>
<sequence length="313" mass="36292">MKALFMYDYGKENFDKIRNLGYEIKVVDENHFDKESLDYDSDVLCCYNPFENLDIEKFTNLKLIQLSSIGFDFVPKEKLISMNIPLAHNKGGYSIPMGEWIVLNILQLAKNSRGFIEKQQEKRWKMDLGIMEITGKNIVFLGTGTIAKEGAKRLQGFDVNIIGVNTKGREAEFFHKVYPIEKVEEVIEIADFLVMVLPSTEKTESFMDEKKFNLMKKEAFFINVSRGKVVDEKALFNALKNQAIKGAALDVFESEPLSKENPLWDLKNIYITPHNSWISQMKDERRFNLIYENLKRLKEGKELLNIVDLDRGY</sequence>
<dbReference type="PANTHER" id="PTHR43333">
    <property type="entry name" value="2-HACID_DH_C DOMAIN-CONTAINING PROTEIN"/>
    <property type="match status" value="1"/>
</dbReference>
<evidence type="ECO:0000256" key="2">
    <source>
        <dbReference type="ARBA" id="ARBA00023027"/>
    </source>
</evidence>
<name>A0ABS4KFN6_9FIRM</name>
<dbReference type="CDD" id="cd12155">
    <property type="entry name" value="PGDH_1"/>
    <property type="match status" value="1"/>
</dbReference>
<protein>
    <submittedName>
        <fullName evidence="4">Phosphoglycerate dehydrogenase-like enzyme</fullName>
    </submittedName>
</protein>
<feature type="domain" description="D-isomer specific 2-hydroxyacid dehydrogenase NAD-binding" evidence="3">
    <location>
        <begin position="105"/>
        <end position="275"/>
    </location>
</feature>
<evidence type="ECO:0000259" key="3">
    <source>
        <dbReference type="Pfam" id="PF02826"/>
    </source>
</evidence>
<dbReference type="Pfam" id="PF02826">
    <property type="entry name" value="2-Hacid_dh_C"/>
    <property type="match status" value="1"/>
</dbReference>
<organism evidence="4 5">
    <name type="scientific">Acetoanaerobium pronyense</name>
    <dbReference type="NCBI Taxonomy" id="1482736"/>
    <lineage>
        <taxon>Bacteria</taxon>
        <taxon>Bacillati</taxon>
        <taxon>Bacillota</taxon>
        <taxon>Clostridia</taxon>
        <taxon>Peptostreptococcales</taxon>
        <taxon>Filifactoraceae</taxon>
        <taxon>Acetoanaerobium</taxon>
    </lineage>
</organism>
<evidence type="ECO:0000313" key="4">
    <source>
        <dbReference type="EMBL" id="MBP2026583.1"/>
    </source>
</evidence>
<dbReference type="RefSeq" id="WP_209658775.1">
    <property type="nucleotide sequence ID" value="NZ_JAGGLI010000002.1"/>
</dbReference>
<keyword evidence="1" id="KW-0560">Oxidoreductase</keyword>
<keyword evidence="2" id="KW-0520">NAD</keyword>
<proteinExistence type="predicted"/>
<dbReference type="InterPro" id="IPR036291">
    <property type="entry name" value="NAD(P)-bd_dom_sf"/>
</dbReference>
<dbReference type="Gene3D" id="3.40.50.720">
    <property type="entry name" value="NAD(P)-binding Rossmann-like Domain"/>
    <property type="match status" value="2"/>
</dbReference>
<dbReference type="InterPro" id="IPR006140">
    <property type="entry name" value="D-isomer_DH_NAD-bd"/>
</dbReference>
<comment type="caution">
    <text evidence="4">The sequence shown here is derived from an EMBL/GenBank/DDBJ whole genome shotgun (WGS) entry which is preliminary data.</text>
</comment>
<keyword evidence="5" id="KW-1185">Reference proteome</keyword>
<reference evidence="4 5" key="1">
    <citation type="submission" date="2021-03" db="EMBL/GenBank/DDBJ databases">
        <title>Genomic Encyclopedia of Type Strains, Phase IV (KMG-IV): sequencing the most valuable type-strain genomes for metagenomic binning, comparative biology and taxonomic classification.</title>
        <authorList>
            <person name="Goeker M."/>
        </authorList>
    </citation>
    <scope>NUCLEOTIDE SEQUENCE [LARGE SCALE GENOMIC DNA]</scope>
    <source>
        <strain evidence="4 5">DSM 27512</strain>
    </source>
</reference>
<dbReference type="EMBL" id="JAGGLI010000002">
    <property type="protein sequence ID" value="MBP2026583.1"/>
    <property type="molecule type" value="Genomic_DNA"/>
</dbReference>
<dbReference type="SUPFAM" id="SSF52283">
    <property type="entry name" value="Formate/glycerate dehydrogenase catalytic domain-like"/>
    <property type="match status" value="1"/>
</dbReference>
<dbReference type="Proteomes" id="UP001314903">
    <property type="component" value="Unassembled WGS sequence"/>
</dbReference>
<dbReference type="SUPFAM" id="SSF51735">
    <property type="entry name" value="NAD(P)-binding Rossmann-fold domains"/>
    <property type="match status" value="1"/>
</dbReference>
<dbReference type="PANTHER" id="PTHR43333:SF1">
    <property type="entry name" value="D-ISOMER SPECIFIC 2-HYDROXYACID DEHYDROGENASE NAD-BINDING DOMAIN-CONTAINING PROTEIN"/>
    <property type="match status" value="1"/>
</dbReference>
<evidence type="ECO:0000313" key="5">
    <source>
        <dbReference type="Proteomes" id="UP001314903"/>
    </source>
</evidence>
<gene>
    <name evidence="4" type="ORF">J2Z35_000372</name>
</gene>